<dbReference type="PANTHER" id="PTHR42850">
    <property type="entry name" value="METALLOPHOSPHOESTERASE"/>
    <property type="match status" value="1"/>
</dbReference>
<dbReference type="GO" id="GO:0005737">
    <property type="term" value="C:cytoplasm"/>
    <property type="evidence" value="ECO:0007669"/>
    <property type="project" value="TreeGrafter"/>
</dbReference>
<dbReference type="CDD" id="cd00144">
    <property type="entry name" value="MPP_PPP_family"/>
    <property type="match status" value="1"/>
</dbReference>
<dbReference type="InterPro" id="IPR029052">
    <property type="entry name" value="Metallo-depent_PP-like"/>
</dbReference>
<dbReference type="EC" id="3.1.-.-" evidence="2"/>
<name>A0AA97F7R8_9SPHN</name>
<dbReference type="SUPFAM" id="SSF56300">
    <property type="entry name" value="Metallo-dependent phosphatases"/>
    <property type="match status" value="1"/>
</dbReference>
<accession>A0AA97F7R8</accession>
<evidence type="ECO:0000259" key="1">
    <source>
        <dbReference type="Pfam" id="PF00149"/>
    </source>
</evidence>
<evidence type="ECO:0000313" key="3">
    <source>
        <dbReference type="Proteomes" id="UP001302429"/>
    </source>
</evidence>
<feature type="domain" description="Calcineurin-like phosphoesterase" evidence="1">
    <location>
        <begin position="23"/>
        <end position="215"/>
    </location>
</feature>
<sequence length="255" mass="28813">MLKTLFRRNQSNSRGLAVPVGQRIYAIGDIHGRADLLDQLLDMIDGDIAKRGEAHNHVILMGDLVDRGPDSRAVIERAMTLSSRYDKASFLMGNHEEVMLGASTGDPKMVRFFNRIGGRETILSYGLPEKQYRELDLEELAETLSELFPAEHIVFLSDFQDQIIIGDYVFVHAGVRPDVPLSEQSAKDMRWIREDFIGDKRRHEKFVIHGHTISDSVDQQRNRIGIDTGAYITDQLTAIGLEGGERWFLQTSSAE</sequence>
<gene>
    <name evidence="2" type="ORF">RB602_04275</name>
</gene>
<dbReference type="KEGG" id="acoa:RB602_04275"/>
<dbReference type="GO" id="GO:0008803">
    <property type="term" value="F:bis(5'-nucleosyl)-tetraphosphatase (symmetrical) activity"/>
    <property type="evidence" value="ECO:0007669"/>
    <property type="project" value="TreeGrafter"/>
</dbReference>
<keyword evidence="2" id="KW-0378">Hydrolase</keyword>
<dbReference type="PANTHER" id="PTHR42850:SF4">
    <property type="entry name" value="ZINC-DEPENDENT ENDOPOLYPHOSPHATASE"/>
    <property type="match status" value="1"/>
</dbReference>
<evidence type="ECO:0000313" key="2">
    <source>
        <dbReference type="EMBL" id="WOE75939.1"/>
    </source>
</evidence>
<dbReference type="Pfam" id="PF00149">
    <property type="entry name" value="Metallophos"/>
    <property type="match status" value="1"/>
</dbReference>
<dbReference type="GO" id="GO:0016791">
    <property type="term" value="F:phosphatase activity"/>
    <property type="evidence" value="ECO:0007669"/>
    <property type="project" value="TreeGrafter"/>
</dbReference>
<reference evidence="2 3" key="1">
    <citation type="submission" date="2023-10" db="EMBL/GenBank/DDBJ databases">
        <title>Complete genome sequence of a Sphingomonadaceae bacterium.</title>
        <authorList>
            <person name="Yan C."/>
        </authorList>
    </citation>
    <scope>NUCLEOTIDE SEQUENCE [LARGE SCALE GENOMIC DNA]</scope>
    <source>
        <strain evidence="2 3">SCSIO 66989</strain>
    </source>
</reference>
<dbReference type="RefSeq" id="WP_317083260.1">
    <property type="nucleotide sequence ID" value="NZ_CP136594.1"/>
</dbReference>
<dbReference type="AlphaFoldDB" id="A0AA97F7R8"/>
<dbReference type="Proteomes" id="UP001302429">
    <property type="component" value="Chromosome"/>
</dbReference>
<dbReference type="EMBL" id="CP136594">
    <property type="protein sequence ID" value="WOE75939.1"/>
    <property type="molecule type" value="Genomic_DNA"/>
</dbReference>
<keyword evidence="3" id="KW-1185">Reference proteome</keyword>
<dbReference type="GO" id="GO:0110154">
    <property type="term" value="P:RNA decapping"/>
    <property type="evidence" value="ECO:0007669"/>
    <property type="project" value="TreeGrafter"/>
</dbReference>
<organism evidence="2 3">
    <name type="scientific">Alterisphingorhabdus coralli</name>
    <dbReference type="NCBI Taxonomy" id="3071408"/>
    <lineage>
        <taxon>Bacteria</taxon>
        <taxon>Pseudomonadati</taxon>
        <taxon>Pseudomonadota</taxon>
        <taxon>Alphaproteobacteria</taxon>
        <taxon>Sphingomonadales</taxon>
        <taxon>Sphingomonadaceae</taxon>
        <taxon>Alterisphingorhabdus (ex Yan et al. 2024)</taxon>
    </lineage>
</organism>
<dbReference type="Gene3D" id="3.60.21.10">
    <property type="match status" value="1"/>
</dbReference>
<protein>
    <submittedName>
        <fullName evidence="2">Metallophosphoesterase family protein</fullName>
        <ecNumber evidence="2">3.1.-.-</ecNumber>
    </submittedName>
</protein>
<dbReference type="InterPro" id="IPR050126">
    <property type="entry name" value="Ap4A_hydrolase"/>
</dbReference>
<dbReference type="InterPro" id="IPR004843">
    <property type="entry name" value="Calcineurin-like_PHP"/>
</dbReference>
<proteinExistence type="predicted"/>